<comment type="caution">
    <text evidence="2">The sequence shown here is derived from an EMBL/GenBank/DDBJ whole genome shotgun (WGS) entry which is preliminary data.</text>
</comment>
<accession>A0AAU9JDU0</accession>
<evidence type="ECO:0000256" key="1">
    <source>
        <dbReference type="SAM" id="MobiDB-lite"/>
    </source>
</evidence>
<dbReference type="AlphaFoldDB" id="A0AAU9JDU0"/>
<organism evidence="2 3">
    <name type="scientific">Blepharisma stoltei</name>
    <dbReference type="NCBI Taxonomy" id="1481888"/>
    <lineage>
        <taxon>Eukaryota</taxon>
        <taxon>Sar</taxon>
        <taxon>Alveolata</taxon>
        <taxon>Ciliophora</taxon>
        <taxon>Postciliodesmatophora</taxon>
        <taxon>Heterotrichea</taxon>
        <taxon>Heterotrichida</taxon>
        <taxon>Blepharismidae</taxon>
        <taxon>Blepharisma</taxon>
    </lineage>
</organism>
<dbReference type="EMBL" id="CAJZBQ010000021">
    <property type="protein sequence ID" value="CAG9318896.1"/>
    <property type="molecule type" value="Genomic_DNA"/>
</dbReference>
<evidence type="ECO:0000313" key="2">
    <source>
        <dbReference type="EMBL" id="CAG9318896.1"/>
    </source>
</evidence>
<dbReference type="Proteomes" id="UP001162131">
    <property type="component" value="Unassembled WGS sequence"/>
</dbReference>
<reference evidence="2" key="1">
    <citation type="submission" date="2021-09" db="EMBL/GenBank/DDBJ databases">
        <authorList>
            <consortium name="AG Swart"/>
            <person name="Singh M."/>
            <person name="Singh A."/>
            <person name="Seah K."/>
            <person name="Emmerich C."/>
        </authorList>
    </citation>
    <scope>NUCLEOTIDE SEQUENCE</scope>
    <source>
        <strain evidence="2">ATCC30299</strain>
    </source>
</reference>
<evidence type="ECO:0000313" key="3">
    <source>
        <dbReference type="Proteomes" id="UP001162131"/>
    </source>
</evidence>
<feature type="compositionally biased region" description="Polar residues" evidence="1">
    <location>
        <begin position="89"/>
        <end position="104"/>
    </location>
</feature>
<gene>
    <name evidence="2" type="ORF">BSTOLATCC_MIC22256</name>
</gene>
<keyword evidence="3" id="KW-1185">Reference proteome</keyword>
<name>A0AAU9JDU0_9CILI</name>
<proteinExistence type="predicted"/>
<protein>
    <submittedName>
        <fullName evidence="2">Uncharacterized protein</fullName>
    </submittedName>
</protein>
<feature type="region of interest" description="Disordered" evidence="1">
    <location>
        <begin position="85"/>
        <end position="108"/>
    </location>
</feature>
<sequence>MIFSPKSASRSKSFEIDVSKSQTLKKSTLKTRSIFRAQEFDIFNRSQDLSPDERAYLKTALASPKYEKMPQLYSAMEILKERLKKDKNNSPSQSTSFHRFSHNSPKSEKLGPGYYEKFDSSFGPSYEFSNIARSGDQVNHKILSFRYLKRSLTPDRLESILKHTVDLENYWKSAKEKTKAHNEKVYLKKMCKVEGERKEFDKKRRELRIKYDQKLIKIRKLEAMVVKKNWLTVFSIYSSLNTIYYRINNRKILKSNSKKWLYLLYYFCKLFGNIHRKIKKIRKRIANKAILGITKITVTWIYRRRQEFLWCLFQIIERCKTRNTLYLMMFTWLGKISEIQRFFKFYRPILEARKKCLKLLWEKVWKELEYDEFVVPRRLTSNNRAGSTQQAITHIEFSIKEKYMNEYLHDRLKVQARMMSNYVEMSRNVNKKFRRHMGFWHNEASIQGFGRNLVMVSYPKPYLKLYSSVDIYLTYIKRAKADSMIAKEISLRKKNPRYFTVLN</sequence>